<dbReference type="AlphaFoldDB" id="A0AAT9H059"/>
<evidence type="ECO:0000259" key="2">
    <source>
        <dbReference type="Pfam" id="PF03572"/>
    </source>
</evidence>
<dbReference type="GO" id="GO:0006508">
    <property type="term" value="P:proteolysis"/>
    <property type="evidence" value="ECO:0007669"/>
    <property type="project" value="InterPro"/>
</dbReference>
<dbReference type="Gene3D" id="3.90.226.10">
    <property type="entry name" value="2-enoyl-CoA Hydratase, Chain A, domain 1"/>
    <property type="match status" value="1"/>
</dbReference>
<protein>
    <recommendedName>
        <fullName evidence="2">Tail specific protease domain-containing protein</fullName>
    </recommendedName>
</protein>
<dbReference type="PANTHER" id="PTHR32060:SF30">
    <property type="entry name" value="CARBOXY-TERMINAL PROCESSING PROTEASE CTPA"/>
    <property type="match status" value="1"/>
</dbReference>
<dbReference type="EMBL" id="AP031573">
    <property type="protein sequence ID" value="BFM42870.1"/>
    <property type="molecule type" value="Genomic_DNA"/>
</dbReference>
<feature type="signal peptide" evidence="1">
    <location>
        <begin position="1"/>
        <end position="22"/>
    </location>
</feature>
<dbReference type="InterPro" id="IPR005151">
    <property type="entry name" value="Tail-specific_protease"/>
</dbReference>
<dbReference type="GO" id="GO:0008236">
    <property type="term" value="F:serine-type peptidase activity"/>
    <property type="evidence" value="ECO:0007669"/>
    <property type="project" value="InterPro"/>
</dbReference>
<proteinExistence type="predicted"/>
<organism evidence="3">
    <name type="scientific">Flavobacterium sp. CFS9</name>
    <dbReference type="NCBI Taxonomy" id="3143118"/>
    <lineage>
        <taxon>Bacteria</taxon>
        <taxon>Pseudomonadati</taxon>
        <taxon>Bacteroidota</taxon>
        <taxon>Flavobacteriia</taxon>
        <taxon>Flavobacteriales</taxon>
        <taxon>Flavobacteriaceae</taxon>
        <taxon>Flavobacterium</taxon>
    </lineage>
</organism>
<evidence type="ECO:0000256" key="1">
    <source>
        <dbReference type="SAM" id="SignalP"/>
    </source>
</evidence>
<dbReference type="GO" id="GO:0004175">
    <property type="term" value="F:endopeptidase activity"/>
    <property type="evidence" value="ECO:0007669"/>
    <property type="project" value="TreeGrafter"/>
</dbReference>
<evidence type="ECO:0000313" key="3">
    <source>
        <dbReference type="EMBL" id="BFM42870.1"/>
    </source>
</evidence>
<dbReference type="Pfam" id="PF03572">
    <property type="entry name" value="Peptidase_S41"/>
    <property type="match status" value="1"/>
</dbReference>
<sequence>MKMKLQLLTFGLCCVFANFVSAQKLEIENIKKEDYIADLELMKEIIEKQHPDPFRFITKEQWDNSFKASIKKIQNAPNYLQFLTNLPKIRDGHLSVSAPEEFYATYIKEKLAYFPIPLIAVGNRLFVNIKGAEIPYLSEVTTINGQTAIAIIQKISQHIQGEGEIKTGIEEQISDDFSSNYCFYVEPYAEKFSIEYKEQSDKETAKLTLNGRNFYEMYYRSSQKVKPVNKAENAVSIDYQFYKAQLTGKLTINTFDLQENEAYQKFSDFFKRINKDGYKNVIIDIRGNGGGDPKIAAILYSFISKGNFENKFNYKAKSIKLVHPESLVSSDGSRANEGDIQNYENFLYQRFSASGDMFVGNERIKEGVLENFPADKDVFSGNVYVAVGGKTFSAAVYFAKLVQDNKRGVIIGKETGGNANNTFAGYFIHYKLPKTRAVLRFSITDLYFGDNPPKVTTGILPEISLSLDQILGYLRQEKDPEVTYVLEKLIKNK</sequence>
<dbReference type="GO" id="GO:0007165">
    <property type="term" value="P:signal transduction"/>
    <property type="evidence" value="ECO:0007669"/>
    <property type="project" value="TreeGrafter"/>
</dbReference>
<dbReference type="SUPFAM" id="SSF52096">
    <property type="entry name" value="ClpP/crotonase"/>
    <property type="match status" value="1"/>
</dbReference>
<feature type="chain" id="PRO_5043647410" description="Tail specific protease domain-containing protein" evidence="1">
    <location>
        <begin position="23"/>
        <end position="493"/>
    </location>
</feature>
<feature type="domain" description="Tail specific protease" evidence="2">
    <location>
        <begin position="247"/>
        <end position="453"/>
    </location>
</feature>
<accession>A0AAT9H059</accession>
<dbReference type="InterPro" id="IPR029045">
    <property type="entry name" value="ClpP/crotonase-like_dom_sf"/>
</dbReference>
<reference evidence="3" key="1">
    <citation type="submission" date="2024-05" db="EMBL/GenBank/DDBJ databases">
        <title>Whole-Genome Sequence of CFS9, a Potential Fish Probiotic Isolated from the Body Surface of Silurus asotus.</title>
        <authorList>
            <person name="Kojima M."/>
            <person name="Tobioka K."/>
            <person name="Yokota K."/>
            <person name="Nakatani H."/>
            <person name="Hori K."/>
            <person name="Tamaru Y."/>
            <person name="Okazaki F."/>
        </authorList>
    </citation>
    <scope>NUCLEOTIDE SEQUENCE</scope>
    <source>
        <strain evidence="3">CFS9</strain>
    </source>
</reference>
<gene>
    <name evidence="3" type="ORF">CFS9_15110</name>
</gene>
<keyword evidence="1" id="KW-0732">Signal</keyword>
<dbReference type="PANTHER" id="PTHR32060">
    <property type="entry name" value="TAIL-SPECIFIC PROTEASE"/>
    <property type="match status" value="1"/>
</dbReference>
<dbReference type="GO" id="GO:0030288">
    <property type="term" value="C:outer membrane-bounded periplasmic space"/>
    <property type="evidence" value="ECO:0007669"/>
    <property type="project" value="TreeGrafter"/>
</dbReference>
<name>A0AAT9H059_9FLAO</name>